<proteinExistence type="predicted"/>
<dbReference type="OrthoDB" id="1858881at2759"/>
<dbReference type="EMBL" id="CM035425">
    <property type="protein sequence ID" value="KAH7331947.1"/>
    <property type="molecule type" value="Genomic_DNA"/>
</dbReference>
<feature type="compositionally biased region" description="Pro residues" evidence="1">
    <location>
        <begin position="160"/>
        <end position="169"/>
    </location>
</feature>
<feature type="compositionally biased region" description="Polar residues" evidence="1">
    <location>
        <begin position="144"/>
        <end position="159"/>
    </location>
</feature>
<reference evidence="2" key="1">
    <citation type="submission" date="2021-08" db="EMBL/GenBank/DDBJ databases">
        <title>WGS assembly of Ceratopteris richardii.</title>
        <authorList>
            <person name="Marchant D.B."/>
            <person name="Chen G."/>
            <person name="Jenkins J."/>
            <person name="Shu S."/>
            <person name="Leebens-Mack J."/>
            <person name="Grimwood J."/>
            <person name="Schmutz J."/>
            <person name="Soltis P."/>
            <person name="Soltis D."/>
            <person name="Chen Z.-H."/>
        </authorList>
    </citation>
    <scope>NUCLEOTIDE SEQUENCE</scope>
    <source>
        <strain evidence="2">Whitten #5841</strain>
        <tissue evidence="2">Leaf</tissue>
    </source>
</reference>
<evidence type="ECO:0000313" key="3">
    <source>
        <dbReference type="Proteomes" id="UP000825935"/>
    </source>
</evidence>
<protein>
    <submittedName>
        <fullName evidence="2">Uncharacterized protein</fullName>
    </submittedName>
</protein>
<feature type="region of interest" description="Disordered" evidence="1">
    <location>
        <begin position="45"/>
        <end position="75"/>
    </location>
</feature>
<dbReference type="PANTHER" id="PTHR33872">
    <property type="entry name" value="DNA POLYMERASE EPSILON CATALYTIC SUBUNIT A"/>
    <property type="match status" value="1"/>
</dbReference>
<evidence type="ECO:0000313" key="2">
    <source>
        <dbReference type="EMBL" id="KAH7331947.1"/>
    </source>
</evidence>
<feature type="region of interest" description="Disordered" evidence="1">
    <location>
        <begin position="138"/>
        <end position="169"/>
    </location>
</feature>
<dbReference type="Proteomes" id="UP000825935">
    <property type="component" value="Chromosome 20"/>
</dbReference>
<organism evidence="2 3">
    <name type="scientific">Ceratopteris richardii</name>
    <name type="common">Triangle waterfern</name>
    <dbReference type="NCBI Taxonomy" id="49495"/>
    <lineage>
        <taxon>Eukaryota</taxon>
        <taxon>Viridiplantae</taxon>
        <taxon>Streptophyta</taxon>
        <taxon>Embryophyta</taxon>
        <taxon>Tracheophyta</taxon>
        <taxon>Polypodiopsida</taxon>
        <taxon>Polypodiidae</taxon>
        <taxon>Polypodiales</taxon>
        <taxon>Pteridineae</taxon>
        <taxon>Pteridaceae</taxon>
        <taxon>Parkerioideae</taxon>
        <taxon>Ceratopteris</taxon>
    </lineage>
</organism>
<comment type="caution">
    <text evidence="2">The sequence shown here is derived from an EMBL/GenBank/DDBJ whole genome shotgun (WGS) entry which is preliminary data.</text>
</comment>
<feature type="region of interest" description="Disordered" evidence="1">
    <location>
        <begin position="1"/>
        <end position="23"/>
    </location>
</feature>
<dbReference type="PANTHER" id="PTHR33872:SF2">
    <property type="entry name" value="DNA POLYMERASE EPSILON CATALYTIC SUBUNIT A"/>
    <property type="match status" value="1"/>
</dbReference>
<evidence type="ECO:0000256" key="1">
    <source>
        <dbReference type="SAM" id="MobiDB-lite"/>
    </source>
</evidence>
<gene>
    <name evidence="2" type="ORF">KP509_20G059700</name>
</gene>
<keyword evidence="3" id="KW-1185">Reference proteome</keyword>
<dbReference type="OMA" id="NQQYGRK"/>
<name>A0A8T2SHU3_CERRI</name>
<accession>A0A8T2SHU3</accession>
<dbReference type="AlphaFoldDB" id="A0A8T2SHU3"/>
<sequence>MGSLMSGWNSPRRKTKLGEPVISTSPTVSQIEEFWRKRKISEQDHLEAAANAATDAQPSPKEGTIMGSPTSDIISTDLSRSVSSVTDEDLEASSSFKDWWTKSNWAYLNEPAVKEDTSQKHYTAQFQVANIAIPDSQFPVATKGTPSQPQIQVTGFANSPPQPRPQPQT</sequence>